<keyword evidence="3" id="KW-1185">Reference proteome</keyword>
<feature type="compositionally biased region" description="Polar residues" evidence="1">
    <location>
        <begin position="282"/>
        <end position="301"/>
    </location>
</feature>
<organism evidence="2 3">
    <name type="scientific">Caenorhabditis nigoni</name>
    <dbReference type="NCBI Taxonomy" id="1611254"/>
    <lineage>
        <taxon>Eukaryota</taxon>
        <taxon>Metazoa</taxon>
        <taxon>Ecdysozoa</taxon>
        <taxon>Nematoda</taxon>
        <taxon>Chromadorea</taxon>
        <taxon>Rhabditida</taxon>
        <taxon>Rhabditina</taxon>
        <taxon>Rhabditomorpha</taxon>
        <taxon>Rhabditoidea</taxon>
        <taxon>Rhabditidae</taxon>
        <taxon>Peloderinae</taxon>
        <taxon>Caenorhabditis</taxon>
    </lineage>
</organism>
<gene>
    <name evidence="2" type="primary">Cnig_chr_I.g2432</name>
    <name evidence="2" type="ORF">B9Z55_002432</name>
</gene>
<dbReference type="AlphaFoldDB" id="A0A2G5VKE6"/>
<feature type="region of interest" description="Disordered" evidence="1">
    <location>
        <begin position="210"/>
        <end position="380"/>
    </location>
</feature>
<accession>A0A2G5VKE6</accession>
<sequence length="401" mass="44803">MYRSANFPPADSPTVPPPFSAFFKGTYPETVQRSHRGIRYAGANAAFSNGADIERLVCCSFSGRPISEFCRKNPSYIVANMLMAQKQSNAEQIDEHSRQSRSPSVDSVSRLHQQSGGFASQNQQSGHQSSQQGQLHQRRGSVSNDGNSGYYSQHNHNSSGYRKRTQYHLSRNTFSFRKLQSASYSQHNSKYSYYYHPRPIFNSTQEYGAFSVRRQSPSSPSSPTPPTNSSTSRSTNPAPILLRHVEPTQNDKMFSGSSEQEQQHHEAKIHQYRSAGTAPGGYSNSSSPYKQQTLHQPTTPVASDKRNDTDDWASRFQHPPPGIQNQFRRNDNGQAPIELQRKSQAPSAPIDIVSNSLPTTPSPIERNSQYRAPLKDSQLTDSVDAKHPCFADERMHSALYG</sequence>
<name>A0A2G5VKE6_9PELO</name>
<feature type="compositionally biased region" description="Basic and acidic residues" evidence="1">
    <location>
        <begin position="303"/>
        <end position="313"/>
    </location>
</feature>
<feature type="compositionally biased region" description="Polar residues" evidence="1">
    <location>
        <begin position="142"/>
        <end position="160"/>
    </location>
</feature>
<feature type="compositionally biased region" description="Polar residues" evidence="1">
    <location>
        <begin position="247"/>
        <end position="260"/>
    </location>
</feature>
<dbReference type="EMBL" id="PDUG01000001">
    <property type="protein sequence ID" value="PIC52249.1"/>
    <property type="molecule type" value="Genomic_DNA"/>
</dbReference>
<evidence type="ECO:0000256" key="1">
    <source>
        <dbReference type="SAM" id="MobiDB-lite"/>
    </source>
</evidence>
<proteinExistence type="predicted"/>
<feature type="compositionally biased region" description="Low complexity" evidence="1">
    <location>
        <begin position="120"/>
        <end position="135"/>
    </location>
</feature>
<feature type="region of interest" description="Disordered" evidence="1">
    <location>
        <begin position="88"/>
        <end position="163"/>
    </location>
</feature>
<feature type="compositionally biased region" description="Polar residues" evidence="1">
    <location>
        <begin position="100"/>
        <end position="119"/>
    </location>
</feature>
<protein>
    <submittedName>
        <fullName evidence="2">Uncharacterized protein</fullName>
    </submittedName>
</protein>
<evidence type="ECO:0000313" key="2">
    <source>
        <dbReference type="EMBL" id="PIC52249.1"/>
    </source>
</evidence>
<reference evidence="3" key="1">
    <citation type="submission" date="2017-10" db="EMBL/GenBank/DDBJ databases">
        <title>Rapid genome shrinkage in a self-fertile nematode reveals novel sperm competition proteins.</title>
        <authorList>
            <person name="Yin D."/>
            <person name="Schwarz E.M."/>
            <person name="Thomas C.G."/>
            <person name="Felde R.L."/>
            <person name="Korf I.F."/>
            <person name="Cutter A.D."/>
            <person name="Schartner C.M."/>
            <person name="Ralston E.J."/>
            <person name="Meyer B.J."/>
            <person name="Haag E.S."/>
        </authorList>
    </citation>
    <scope>NUCLEOTIDE SEQUENCE [LARGE SCALE GENOMIC DNA]</scope>
    <source>
        <strain evidence="3">JU1422</strain>
    </source>
</reference>
<dbReference type="OrthoDB" id="5869022at2759"/>
<dbReference type="Proteomes" id="UP000230233">
    <property type="component" value="Chromosome I"/>
</dbReference>
<evidence type="ECO:0000313" key="3">
    <source>
        <dbReference type="Proteomes" id="UP000230233"/>
    </source>
</evidence>
<feature type="compositionally biased region" description="Low complexity" evidence="1">
    <location>
        <begin position="227"/>
        <end position="237"/>
    </location>
</feature>
<comment type="caution">
    <text evidence="2">The sequence shown here is derived from an EMBL/GenBank/DDBJ whole genome shotgun (WGS) entry which is preliminary data.</text>
</comment>